<feature type="signal peptide" evidence="1">
    <location>
        <begin position="1"/>
        <end position="20"/>
    </location>
</feature>
<evidence type="ECO:0000256" key="1">
    <source>
        <dbReference type="SAM" id="SignalP"/>
    </source>
</evidence>
<dbReference type="Gene3D" id="2.140.10.10">
    <property type="entry name" value="Quinoprotein alcohol dehydrogenase-like superfamily"/>
    <property type="match status" value="1"/>
</dbReference>
<organism evidence="2 3">
    <name type="scientific">Catenuloplanes indicus</name>
    <dbReference type="NCBI Taxonomy" id="137267"/>
    <lineage>
        <taxon>Bacteria</taxon>
        <taxon>Bacillati</taxon>
        <taxon>Actinomycetota</taxon>
        <taxon>Actinomycetes</taxon>
        <taxon>Micromonosporales</taxon>
        <taxon>Micromonosporaceae</taxon>
        <taxon>Catenuloplanes</taxon>
    </lineage>
</organism>
<feature type="chain" id="PRO_5041954322" evidence="1">
    <location>
        <begin position="21"/>
        <end position="68"/>
    </location>
</feature>
<dbReference type="RefSeq" id="WP_307236420.1">
    <property type="nucleotide sequence ID" value="NZ_JAUSUZ010000001.1"/>
</dbReference>
<evidence type="ECO:0000313" key="2">
    <source>
        <dbReference type="EMBL" id="MDQ0364762.1"/>
    </source>
</evidence>
<accession>A0AAE3VWV5</accession>
<reference evidence="2 3" key="1">
    <citation type="submission" date="2023-07" db="EMBL/GenBank/DDBJ databases">
        <title>Sequencing the genomes of 1000 actinobacteria strains.</title>
        <authorList>
            <person name="Klenk H.-P."/>
        </authorList>
    </citation>
    <scope>NUCLEOTIDE SEQUENCE [LARGE SCALE GENOMIC DNA]</scope>
    <source>
        <strain evidence="2 3">DSM 44709</strain>
    </source>
</reference>
<dbReference type="Proteomes" id="UP001240236">
    <property type="component" value="Unassembled WGS sequence"/>
</dbReference>
<protein>
    <submittedName>
        <fullName evidence="2">Uncharacterized protein</fullName>
    </submittedName>
</protein>
<keyword evidence="1" id="KW-0732">Signal</keyword>
<dbReference type="InterPro" id="IPR011047">
    <property type="entry name" value="Quinoprotein_ADH-like_sf"/>
</dbReference>
<gene>
    <name evidence="2" type="ORF">J2S42_001431</name>
</gene>
<dbReference type="AlphaFoldDB" id="A0AAE3VWV5"/>
<dbReference type="SUPFAM" id="SSF50998">
    <property type="entry name" value="Quinoprotein alcohol dehydrogenase-like"/>
    <property type="match status" value="1"/>
</dbReference>
<sequence>MRFLRRLAATAALAPLPAVTADPAAAVPRDSGDWPAWQGDLRGSRHNPDERRITPATAGKLRLKWAFA</sequence>
<keyword evidence="3" id="KW-1185">Reference proteome</keyword>
<dbReference type="EMBL" id="JAUSUZ010000001">
    <property type="protein sequence ID" value="MDQ0364762.1"/>
    <property type="molecule type" value="Genomic_DNA"/>
</dbReference>
<proteinExistence type="predicted"/>
<name>A0AAE3VWV5_9ACTN</name>
<comment type="caution">
    <text evidence="2">The sequence shown here is derived from an EMBL/GenBank/DDBJ whole genome shotgun (WGS) entry which is preliminary data.</text>
</comment>
<evidence type="ECO:0000313" key="3">
    <source>
        <dbReference type="Proteomes" id="UP001240236"/>
    </source>
</evidence>